<dbReference type="InterPro" id="IPR011051">
    <property type="entry name" value="RmlC_Cupin_sf"/>
</dbReference>
<dbReference type="AlphaFoldDB" id="A0A5C8ZX19"/>
<dbReference type="Proteomes" id="UP000321039">
    <property type="component" value="Unassembled WGS sequence"/>
</dbReference>
<dbReference type="EMBL" id="VRZA01000005">
    <property type="protein sequence ID" value="TXS92027.1"/>
    <property type="molecule type" value="Genomic_DNA"/>
</dbReference>
<accession>A0A5C8ZX19</accession>
<organism evidence="2 3">
    <name type="scientific">Parahaliea maris</name>
    <dbReference type="NCBI Taxonomy" id="2716870"/>
    <lineage>
        <taxon>Bacteria</taxon>
        <taxon>Pseudomonadati</taxon>
        <taxon>Pseudomonadota</taxon>
        <taxon>Gammaproteobacteria</taxon>
        <taxon>Cellvibrionales</taxon>
        <taxon>Halieaceae</taxon>
        <taxon>Parahaliea</taxon>
    </lineage>
</organism>
<evidence type="ECO:0000256" key="1">
    <source>
        <dbReference type="SAM" id="MobiDB-lite"/>
    </source>
</evidence>
<feature type="region of interest" description="Disordered" evidence="1">
    <location>
        <begin position="1"/>
        <end position="25"/>
    </location>
</feature>
<reference evidence="2 3" key="1">
    <citation type="submission" date="2019-08" db="EMBL/GenBank/DDBJ databases">
        <title>Parahaliea maris sp. nov., isolated from the surface seawater.</title>
        <authorList>
            <person name="Liu Y."/>
        </authorList>
    </citation>
    <scope>NUCLEOTIDE SEQUENCE [LARGE SCALE GENOMIC DNA]</scope>
    <source>
        <strain evidence="2 3">HSLHS9</strain>
    </source>
</reference>
<comment type="caution">
    <text evidence="2">The sequence shown here is derived from an EMBL/GenBank/DDBJ whole genome shotgun (WGS) entry which is preliminary data.</text>
</comment>
<dbReference type="InterPro" id="IPR014710">
    <property type="entry name" value="RmlC-like_jellyroll"/>
</dbReference>
<dbReference type="Gene3D" id="2.60.120.10">
    <property type="entry name" value="Jelly Rolls"/>
    <property type="match status" value="1"/>
</dbReference>
<evidence type="ECO:0000313" key="2">
    <source>
        <dbReference type="EMBL" id="TXS92027.1"/>
    </source>
</evidence>
<gene>
    <name evidence="2" type="ORF">FV139_14980</name>
</gene>
<protein>
    <submittedName>
        <fullName evidence="2">Uncharacterized protein</fullName>
    </submittedName>
</protein>
<keyword evidence="3" id="KW-1185">Reference proteome</keyword>
<dbReference type="RefSeq" id="WP_148069266.1">
    <property type="nucleotide sequence ID" value="NZ_VRZA01000005.1"/>
</dbReference>
<name>A0A5C8ZX19_9GAMM</name>
<dbReference type="SUPFAM" id="SSF51182">
    <property type="entry name" value="RmlC-like cupins"/>
    <property type="match status" value="1"/>
</dbReference>
<proteinExistence type="predicted"/>
<sequence>MSDGTPAPSASHPRPLRGERRTGKIDLSSIDWPRNEFNVGMLSLSADPVTGAETFALNCPDNFVYPEDAHFYDCEEELYQFSGEFHHDEIDPYYKDTYVYRPIGTVYGHGEGSHDGGIIIASLARERRRFHFQEHPEPWTGHYLVDQLWNPRPVSPAIVNAQDLPWVNDEVNASCQVKLLRGAPGKLSQFSGVSDHSPWAAESAFILRVPAGYSGSFPSWPGFVLELLVIAGQATIDGDSWHRGCYGFDPQLGECTVQEPLEIYVRAFADY</sequence>
<evidence type="ECO:0000313" key="3">
    <source>
        <dbReference type="Proteomes" id="UP000321039"/>
    </source>
</evidence>